<dbReference type="Proteomes" id="UP001175226">
    <property type="component" value="Unassembled WGS sequence"/>
</dbReference>
<keyword evidence="4" id="KW-1185">Reference proteome</keyword>
<dbReference type="InterPro" id="IPR027417">
    <property type="entry name" value="P-loop_NTPase"/>
</dbReference>
<dbReference type="PANTHER" id="PTHR10039:SF17">
    <property type="entry name" value="FUNGAL STAND N-TERMINAL GOODBYE DOMAIN-CONTAINING PROTEIN-RELATED"/>
    <property type="match status" value="1"/>
</dbReference>
<evidence type="ECO:0000259" key="2">
    <source>
        <dbReference type="PROSITE" id="PS50837"/>
    </source>
</evidence>
<accession>A0AA39MEI5</accession>
<dbReference type="PANTHER" id="PTHR10039">
    <property type="entry name" value="AMELOGENIN"/>
    <property type="match status" value="1"/>
</dbReference>
<evidence type="ECO:0000256" key="1">
    <source>
        <dbReference type="ARBA" id="ARBA00022737"/>
    </source>
</evidence>
<dbReference type="AlphaFoldDB" id="A0AA39MEI5"/>
<evidence type="ECO:0000313" key="3">
    <source>
        <dbReference type="EMBL" id="KAK0430580.1"/>
    </source>
</evidence>
<dbReference type="EMBL" id="JAUEPT010000141">
    <property type="protein sequence ID" value="KAK0430580.1"/>
    <property type="molecule type" value="Genomic_DNA"/>
</dbReference>
<feature type="non-terminal residue" evidence="3">
    <location>
        <position position="1"/>
    </location>
</feature>
<dbReference type="SUPFAM" id="SSF52540">
    <property type="entry name" value="P-loop containing nucleoside triphosphate hydrolases"/>
    <property type="match status" value="1"/>
</dbReference>
<dbReference type="InterPro" id="IPR056884">
    <property type="entry name" value="NPHP3-like_N"/>
</dbReference>
<evidence type="ECO:0000313" key="4">
    <source>
        <dbReference type="Proteomes" id="UP001175226"/>
    </source>
</evidence>
<gene>
    <name evidence="3" type="ORF">EV421DRAFT_2065303</name>
</gene>
<feature type="domain" description="NACHT" evidence="2">
    <location>
        <begin position="222"/>
        <end position="372"/>
    </location>
</feature>
<protein>
    <recommendedName>
        <fullName evidence="2">NACHT domain-containing protein</fullName>
    </recommendedName>
</protein>
<reference evidence="3" key="1">
    <citation type="submission" date="2023-06" db="EMBL/GenBank/DDBJ databases">
        <authorList>
            <consortium name="Lawrence Berkeley National Laboratory"/>
            <person name="Ahrendt S."/>
            <person name="Sahu N."/>
            <person name="Indic B."/>
            <person name="Wong-Bajracharya J."/>
            <person name="Merenyi Z."/>
            <person name="Ke H.-M."/>
            <person name="Monk M."/>
            <person name="Kocsube S."/>
            <person name="Drula E."/>
            <person name="Lipzen A."/>
            <person name="Balint B."/>
            <person name="Henrissat B."/>
            <person name="Andreopoulos B."/>
            <person name="Martin F.M."/>
            <person name="Harder C.B."/>
            <person name="Rigling D."/>
            <person name="Ford K.L."/>
            <person name="Foster G.D."/>
            <person name="Pangilinan J."/>
            <person name="Papanicolaou A."/>
            <person name="Barry K."/>
            <person name="LaButti K."/>
            <person name="Viragh M."/>
            <person name="Koriabine M."/>
            <person name="Yan M."/>
            <person name="Riley R."/>
            <person name="Champramary S."/>
            <person name="Plett K.L."/>
            <person name="Tsai I.J."/>
            <person name="Slot J."/>
            <person name="Sipos G."/>
            <person name="Plett J."/>
            <person name="Nagy L.G."/>
            <person name="Grigoriev I.V."/>
        </authorList>
    </citation>
    <scope>NUCLEOTIDE SEQUENCE</scope>
    <source>
        <strain evidence="3">FPL87.14</strain>
    </source>
</reference>
<dbReference type="Pfam" id="PF24883">
    <property type="entry name" value="NPHP3_N"/>
    <property type="match status" value="1"/>
</dbReference>
<proteinExistence type="predicted"/>
<keyword evidence="1" id="KW-0677">Repeat</keyword>
<sequence length="541" mass="60149">MSATSVQDYWAIAGNVVEETAKPNDPSEWISTLIDGIDTVKGMIDAVKDLHPAAAIAWGIVSSCVNVLKHATERDKTVLRLYEAMITTYKEASDDRLLWQRKQLEPIYKSLFQTTNECGILIKSYMNKNHFKRFFSLNVSQKAEEFIQGFANLREQLDSGVAKDALVVTLGIGAGVDIIVMRSLLWELRPRQELGPKSTCMQGTRVETINALVSWIGECDDSILWCSGLAGTGKSSLVGTLHSLLSFHTSSRSRLAAFIRYDRTEYPNSSELITSIAYSLGMFDQRIGHAIAAILTASRAAVKMPASESRTQFRLLLQGPLETIPELQDEGPLVVIIDGLDESDVSKELLEVLADGFGPTLPFMRLIISSRPEEKIYRVFKSYPHICCFPLDTSSDEVKEDIRHFIQQRFNGIEDRSAWSEYNERQVVAQLAQRASGLFIWAVTACSFLCNFPSLERLKALLQTTIPADAMEALTILYQTALETAMSEVSGRKEDVRRCIRAVLGALIVRKGNMTVPMLPELVLQEGDPSAQLIIDKLGSV</sequence>
<dbReference type="InterPro" id="IPR007111">
    <property type="entry name" value="NACHT_NTPase"/>
</dbReference>
<comment type="caution">
    <text evidence="3">The sequence shown here is derived from an EMBL/GenBank/DDBJ whole genome shotgun (WGS) entry which is preliminary data.</text>
</comment>
<dbReference type="PROSITE" id="PS50837">
    <property type="entry name" value="NACHT"/>
    <property type="match status" value="1"/>
</dbReference>
<organism evidence="3 4">
    <name type="scientific">Armillaria borealis</name>
    <dbReference type="NCBI Taxonomy" id="47425"/>
    <lineage>
        <taxon>Eukaryota</taxon>
        <taxon>Fungi</taxon>
        <taxon>Dikarya</taxon>
        <taxon>Basidiomycota</taxon>
        <taxon>Agaricomycotina</taxon>
        <taxon>Agaricomycetes</taxon>
        <taxon>Agaricomycetidae</taxon>
        <taxon>Agaricales</taxon>
        <taxon>Marasmiineae</taxon>
        <taxon>Physalacriaceae</taxon>
        <taxon>Armillaria</taxon>
    </lineage>
</organism>
<name>A0AA39MEI5_9AGAR</name>
<dbReference type="Gene3D" id="3.40.50.300">
    <property type="entry name" value="P-loop containing nucleotide triphosphate hydrolases"/>
    <property type="match status" value="1"/>
</dbReference>